<dbReference type="InterPro" id="IPR037873">
    <property type="entry name" value="BamE-like"/>
</dbReference>
<reference evidence="7 8" key="1">
    <citation type="submission" date="2015-08" db="EMBL/GenBank/DDBJ databases">
        <title>Complete genome sequence of Sulfurifustis variabilis.</title>
        <authorList>
            <person name="Miura A."/>
            <person name="Kojima H."/>
            <person name="Fukui M."/>
        </authorList>
    </citation>
    <scope>NUCLEOTIDE SEQUENCE [LARGE SCALE GENOMIC DNA]</scope>
    <source>
        <strain evidence="8">skN76</strain>
    </source>
</reference>
<organism evidence="7 8">
    <name type="scientific">Sulfurifustis variabilis</name>
    <dbReference type="NCBI Taxonomy" id="1675686"/>
    <lineage>
        <taxon>Bacteria</taxon>
        <taxon>Pseudomonadati</taxon>
        <taxon>Pseudomonadota</taxon>
        <taxon>Gammaproteobacteria</taxon>
        <taxon>Acidiferrobacterales</taxon>
        <taxon>Acidiferrobacteraceae</taxon>
        <taxon>Sulfurifustis</taxon>
    </lineage>
</organism>
<dbReference type="EMBL" id="AP014936">
    <property type="protein sequence ID" value="BAU48995.1"/>
    <property type="molecule type" value="Genomic_DNA"/>
</dbReference>
<protein>
    <recommendedName>
        <fullName evidence="4">Outer membrane protein assembly factor BamE</fullName>
    </recommendedName>
</protein>
<dbReference type="GO" id="GO:0043165">
    <property type="term" value="P:Gram-negative-bacterium-type cell outer membrane assembly"/>
    <property type="evidence" value="ECO:0007669"/>
    <property type="project" value="UniProtKB-UniRule"/>
</dbReference>
<dbReference type="OrthoDB" id="9808250at2"/>
<gene>
    <name evidence="4" type="primary">bamE</name>
    <name evidence="7" type="ORF">SVA_2447</name>
</gene>
<keyword evidence="8" id="KW-1185">Reference proteome</keyword>
<dbReference type="GO" id="GO:1990063">
    <property type="term" value="C:Bam protein complex"/>
    <property type="evidence" value="ECO:0007669"/>
    <property type="project" value="TreeGrafter"/>
</dbReference>
<dbReference type="KEGG" id="sva:SVA_2447"/>
<sequence>MLRSLGLAAVLGTGLLAGCIGVYKTDIQQGNVVTPDMVEKLKTGMTRSQVRFVLGTPLVTDTFHPDRWDYVFYQKRGADAPFEPSQFTVIFQGDALLRVEGAPTDDIAPPAAAPSGVLTRDEPGGTGAGARLNGVSTANDPLAPGALP</sequence>
<proteinExistence type="inferred from homology"/>
<evidence type="ECO:0000256" key="1">
    <source>
        <dbReference type="ARBA" id="ARBA00022729"/>
    </source>
</evidence>
<dbReference type="Proteomes" id="UP000218899">
    <property type="component" value="Chromosome"/>
</dbReference>
<accession>A0A1B4V6E1</accession>
<dbReference type="PANTHER" id="PTHR37482">
    <property type="entry name" value="OUTER MEMBRANE PROTEIN ASSEMBLY FACTOR BAME"/>
    <property type="match status" value="1"/>
</dbReference>
<dbReference type="InterPro" id="IPR007450">
    <property type="entry name" value="BamE_dom"/>
</dbReference>
<evidence type="ECO:0000256" key="5">
    <source>
        <dbReference type="SAM" id="MobiDB-lite"/>
    </source>
</evidence>
<evidence type="ECO:0000313" key="7">
    <source>
        <dbReference type="EMBL" id="BAU48995.1"/>
    </source>
</evidence>
<dbReference type="RefSeq" id="WP_096461455.1">
    <property type="nucleotide sequence ID" value="NZ_AP014936.1"/>
</dbReference>
<keyword evidence="2 4" id="KW-0472">Membrane</keyword>
<dbReference type="InterPro" id="IPR026592">
    <property type="entry name" value="BamE"/>
</dbReference>
<dbReference type="Pfam" id="PF04355">
    <property type="entry name" value="BamE"/>
    <property type="match status" value="1"/>
</dbReference>
<keyword evidence="1 4" id="KW-0732">Signal</keyword>
<dbReference type="PROSITE" id="PS51257">
    <property type="entry name" value="PROKAR_LIPOPROTEIN"/>
    <property type="match status" value="1"/>
</dbReference>
<evidence type="ECO:0000256" key="3">
    <source>
        <dbReference type="ARBA" id="ARBA00023237"/>
    </source>
</evidence>
<comment type="similarity">
    <text evidence="4">Belongs to the BamE family.</text>
</comment>
<comment type="subcellular location">
    <subcellularLocation>
        <location evidence="4">Cell outer membrane</location>
        <topology evidence="4">Lipid-anchor</topology>
    </subcellularLocation>
</comment>
<feature type="domain" description="Outer membrane protein assembly factor BamE" evidence="6">
    <location>
        <begin position="30"/>
        <end position="100"/>
    </location>
</feature>
<name>A0A1B4V6E1_9GAMM</name>
<dbReference type="GO" id="GO:0051205">
    <property type="term" value="P:protein insertion into membrane"/>
    <property type="evidence" value="ECO:0007669"/>
    <property type="project" value="UniProtKB-UniRule"/>
</dbReference>
<keyword evidence="4" id="KW-0449">Lipoprotein</keyword>
<comment type="subunit">
    <text evidence="4">Part of the Bam complex.</text>
</comment>
<feature type="region of interest" description="Disordered" evidence="5">
    <location>
        <begin position="105"/>
        <end position="148"/>
    </location>
</feature>
<dbReference type="GO" id="GO:0030674">
    <property type="term" value="F:protein-macromolecule adaptor activity"/>
    <property type="evidence" value="ECO:0007669"/>
    <property type="project" value="TreeGrafter"/>
</dbReference>
<comment type="function">
    <text evidence="4">Part of the outer membrane protein assembly complex, which is involved in assembly and insertion of beta-barrel proteins into the outer membrane.</text>
</comment>
<dbReference type="HAMAP" id="MF_00925">
    <property type="entry name" value="OM_assembly_BamE"/>
    <property type="match status" value="1"/>
</dbReference>
<evidence type="ECO:0000256" key="2">
    <source>
        <dbReference type="ARBA" id="ARBA00023136"/>
    </source>
</evidence>
<evidence type="ECO:0000256" key="4">
    <source>
        <dbReference type="HAMAP-Rule" id="MF_00925"/>
    </source>
</evidence>
<keyword evidence="4" id="KW-0564">Palmitate</keyword>
<dbReference type="AlphaFoldDB" id="A0A1B4V6E1"/>
<evidence type="ECO:0000313" key="8">
    <source>
        <dbReference type="Proteomes" id="UP000218899"/>
    </source>
</evidence>
<evidence type="ECO:0000259" key="6">
    <source>
        <dbReference type="Pfam" id="PF04355"/>
    </source>
</evidence>
<dbReference type="PANTHER" id="PTHR37482:SF1">
    <property type="entry name" value="OUTER MEMBRANE PROTEIN ASSEMBLY FACTOR BAME"/>
    <property type="match status" value="1"/>
</dbReference>
<keyword evidence="3 4" id="KW-0998">Cell outer membrane</keyword>
<dbReference type="Gene3D" id="3.30.1450.10">
    <property type="match status" value="1"/>
</dbReference>